<dbReference type="AlphaFoldDB" id="A0A1L9PH09"/>
<proteinExistence type="predicted"/>
<accession>A0A1L9PH09</accession>
<evidence type="ECO:0000256" key="1">
    <source>
        <dbReference type="SAM" id="MobiDB-lite"/>
    </source>
</evidence>
<dbReference type="VEuPathDB" id="FungiDB:ASPVEDRAFT_82354"/>
<dbReference type="EMBL" id="KV878127">
    <property type="protein sequence ID" value="OJJ00798.1"/>
    <property type="molecule type" value="Genomic_DNA"/>
</dbReference>
<keyword evidence="3" id="KW-1185">Reference proteome</keyword>
<name>A0A1L9PH09_ASPVE</name>
<dbReference type="Proteomes" id="UP000184073">
    <property type="component" value="Unassembled WGS sequence"/>
</dbReference>
<evidence type="ECO:0000313" key="3">
    <source>
        <dbReference type="Proteomes" id="UP000184073"/>
    </source>
</evidence>
<protein>
    <submittedName>
        <fullName evidence="2">Uncharacterized protein</fullName>
    </submittedName>
</protein>
<gene>
    <name evidence="2" type="ORF">ASPVEDRAFT_82354</name>
</gene>
<reference evidence="3" key="1">
    <citation type="journal article" date="2017" name="Genome Biol.">
        <title>Comparative genomics reveals high biological diversity and specific adaptations in the industrially and medically important fungal genus Aspergillus.</title>
        <authorList>
            <person name="de Vries R.P."/>
            <person name="Riley R."/>
            <person name="Wiebenga A."/>
            <person name="Aguilar-Osorio G."/>
            <person name="Amillis S."/>
            <person name="Uchima C.A."/>
            <person name="Anderluh G."/>
            <person name="Asadollahi M."/>
            <person name="Askin M."/>
            <person name="Barry K."/>
            <person name="Battaglia E."/>
            <person name="Bayram O."/>
            <person name="Benocci T."/>
            <person name="Braus-Stromeyer S.A."/>
            <person name="Caldana C."/>
            <person name="Canovas D."/>
            <person name="Cerqueira G.C."/>
            <person name="Chen F."/>
            <person name="Chen W."/>
            <person name="Choi C."/>
            <person name="Clum A."/>
            <person name="Dos Santos R.A."/>
            <person name="Damasio A.R."/>
            <person name="Diallinas G."/>
            <person name="Emri T."/>
            <person name="Fekete E."/>
            <person name="Flipphi M."/>
            <person name="Freyberg S."/>
            <person name="Gallo A."/>
            <person name="Gournas C."/>
            <person name="Habgood R."/>
            <person name="Hainaut M."/>
            <person name="Harispe M.L."/>
            <person name="Henrissat B."/>
            <person name="Hilden K.S."/>
            <person name="Hope R."/>
            <person name="Hossain A."/>
            <person name="Karabika E."/>
            <person name="Karaffa L."/>
            <person name="Karanyi Z."/>
            <person name="Krasevec N."/>
            <person name="Kuo A."/>
            <person name="Kusch H."/>
            <person name="LaButti K."/>
            <person name="Lagendijk E.L."/>
            <person name="Lapidus A."/>
            <person name="Levasseur A."/>
            <person name="Lindquist E."/>
            <person name="Lipzen A."/>
            <person name="Logrieco A.F."/>
            <person name="MacCabe A."/>
            <person name="Maekelae M.R."/>
            <person name="Malavazi I."/>
            <person name="Melin P."/>
            <person name="Meyer V."/>
            <person name="Mielnichuk N."/>
            <person name="Miskei M."/>
            <person name="Molnar A.P."/>
            <person name="Mule G."/>
            <person name="Ngan C.Y."/>
            <person name="Orejas M."/>
            <person name="Orosz E."/>
            <person name="Ouedraogo J.P."/>
            <person name="Overkamp K.M."/>
            <person name="Park H.-S."/>
            <person name="Perrone G."/>
            <person name="Piumi F."/>
            <person name="Punt P.J."/>
            <person name="Ram A.F."/>
            <person name="Ramon A."/>
            <person name="Rauscher S."/>
            <person name="Record E."/>
            <person name="Riano-Pachon D.M."/>
            <person name="Robert V."/>
            <person name="Roehrig J."/>
            <person name="Ruller R."/>
            <person name="Salamov A."/>
            <person name="Salih N.S."/>
            <person name="Samson R.A."/>
            <person name="Sandor E."/>
            <person name="Sanguinetti M."/>
            <person name="Schuetze T."/>
            <person name="Sepcic K."/>
            <person name="Shelest E."/>
            <person name="Sherlock G."/>
            <person name="Sophianopoulou V."/>
            <person name="Squina F.M."/>
            <person name="Sun H."/>
            <person name="Susca A."/>
            <person name="Todd R.B."/>
            <person name="Tsang A."/>
            <person name="Unkles S.E."/>
            <person name="van de Wiele N."/>
            <person name="van Rossen-Uffink D."/>
            <person name="Oliveira J.V."/>
            <person name="Vesth T.C."/>
            <person name="Visser J."/>
            <person name="Yu J.-H."/>
            <person name="Zhou M."/>
            <person name="Andersen M.R."/>
            <person name="Archer D.B."/>
            <person name="Baker S.E."/>
            <person name="Benoit I."/>
            <person name="Brakhage A.A."/>
            <person name="Braus G.H."/>
            <person name="Fischer R."/>
            <person name="Frisvad J.C."/>
            <person name="Goldman G.H."/>
            <person name="Houbraken J."/>
            <person name="Oakley B."/>
            <person name="Pocsi I."/>
            <person name="Scazzocchio C."/>
            <person name="Seiboth B."/>
            <person name="vanKuyk P.A."/>
            <person name="Wortman J."/>
            <person name="Dyer P.S."/>
            <person name="Grigoriev I.V."/>
        </authorList>
    </citation>
    <scope>NUCLEOTIDE SEQUENCE [LARGE SCALE GENOMIC DNA]</scope>
    <source>
        <strain evidence="3">CBS 583.65</strain>
    </source>
</reference>
<dbReference type="GeneID" id="63732703"/>
<evidence type="ECO:0000313" key="2">
    <source>
        <dbReference type="EMBL" id="OJJ00798.1"/>
    </source>
</evidence>
<organism evidence="2 3">
    <name type="scientific">Aspergillus versicolor CBS 583.65</name>
    <dbReference type="NCBI Taxonomy" id="1036611"/>
    <lineage>
        <taxon>Eukaryota</taxon>
        <taxon>Fungi</taxon>
        <taxon>Dikarya</taxon>
        <taxon>Ascomycota</taxon>
        <taxon>Pezizomycotina</taxon>
        <taxon>Eurotiomycetes</taxon>
        <taxon>Eurotiomycetidae</taxon>
        <taxon>Eurotiales</taxon>
        <taxon>Aspergillaceae</taxon>
        <taxon>Aspergillus</taxon>
        <taxon>Aspergillus subgen. Nidulantes</taxon>
    </lineage>
</organism>
<dbReference type="RefSeq" id="XP_040666560.1">
    <property type="nucleotide sequence ID" value="XM_040817192.1"/>
</dbReference>
<feature type="region of interest" description="Disordered" evidence="1">
    <location>
        <begin position="34"/>
        <end position="53"/>
    </location>
</feature>
<sequence length="53" mass="5940">MPFGRVDLEKDVAGAGWYAQEAYERIPDLPYDRGDAEMRDLDNVPNPDVSGDI</sequence>